<feature type="repeat" description="TPR" evidence="3">
    <location>
        <begin position="668"/>
        <end position="701"/>
    </location>
</feature>
<name>T0S088_SAPDV</name>
<feature type="region of interest" description="Disordered" evidence="4">
    <location>
        <begin position="290"/>
        <end position="341"/>
    </location>
</feature>
<feature type="repeat" description="TPR" evidence="3">
    <location>
        <begin position="837"/>
        <end position="870"/>
    </location>
</feature>
<feature type="compositionally biased region" description="Acidic residues" evidence="4">
    <location>
        <begin position="181"/>
        <end position="200"/>
    </location>
</feature>
<protein>
    <recommendedName>
        <fullName evidence="7">UDP-N-acetylglucosamine--peptide N-acetylglucosaminyltransferase SPINDLY</fullName>
    </recommendedName>
</protein>
<dbReference type="PROSITE" id="PS50005">
    <property type="entry name" value="TPR"/>
    <property type="match status" value="7"/>
</dbReference>
<dbReference type="Pfam" id="PF14559">
    <property type="entry name" value="TPR_19"/>
    <property type="match status" value="1"/>
</dbReference>
<evidence type="ECO:0000313" key="5">
    <source>
        <dbReference type="EMBL" id="EQC38328.1"/>
    </source>
</evidence>
<evidence type="ECO:0000256" key="3">
    <source>
        <dbReference type="PROSITE-ProRule" id="PRU00339"/>
    </source>
</evidence>
<dbReference type="InterPro" id="IPR019734">
    <property type="entry name" value="TPR_rpt"/>
</dbReference>
<dbReference type="InParanoid" id="T0S088"/>
<sequence>MDVTFLEDSDDIDVQAPTPEPDLASAPPLDIISLSHLLAPPRFAAPPAFNEATLLKRRDGAAGMELLGTDDDDGADVVFLDDELIEAKRTELQMPPLYGDDVDKSLVLRVLNRSRILKKYLDPTTMQRQMNGVRRRVTSVAASSPVVEKFNAAKTVDGSYPRPWTSGGGDGNEVPPRSSDDLDAFENQLDDDYDDEETTPGDDNVIGDGGSGRQTSSSKRSRRQSSNVAVAGGLADAVASVMQVAPSKLASALEPKEMDAGAILALDATSLTPPDGDIAPVSMSIAQKQRDKAAARTTTSSVVAEMDEVDLTSPTPASPRRRTDAKKKAKLPGGSSSDSGVESSLEAMYEAALRAERAREWRQATLLACACINMDKECVEAIFLRARLCRRLGLWSQALKDLTSALRICPSNHRLHLQRAHIHIQLQDFHAAINDLTSVLSQHPTSAEALLLRSQIYTKQNSLAFAIKDLTTIVKFDPKNWRAYYERGHLRHQLMEGLVHEKDIDTESQIASPQLMLHVLDDYLSALRAGCTLPEVVEAIGDVCLRLVAASRDAKPLLHTIHSLSGLVALIDDADARTNLRARGAKLRDGPVGLLAVLLAQRGRLQTLIGEHAKAAADLDRAVVLDYHYAPAHFYRGALASLYAHDEAARKVVETHLSRSVSLDPTITGAYIVRGGVFALDLRYTSALQDFKAAVSIDPTLDSIWVQMGVIFLSHYHDCAACVSVCTTALTNDRSLEQALYLRAESYARQGRTGAALRDYVRLVQTNPTDAFAHLLQGKLLLQLGHGRPALYAYMSFMELSEHGVDRISRGIAYRVLSQHAKAVREFKLAVEDHPSSENLYLLSEALHSMGDTEAALEVIERAIATEPQCARNYLRRAQCYLGRGALKSAIIEYDFAQTLTEKAELPRLLYERAMCRMQLLVKCWHQLECLHAKTHVECKMESNFKPGTPLPETLSQGDMTVPALTSYIKTLYNETLADFAKCLKLSAPTPLVDALVDRAELYALGGDFSAAYADLDAALLAQPGDVRAYINWGILDSRLARRASSIVQYDLALQHQPNHALAYYNRGVAYHHLCVHAQAEADYTKAIVLDPTLLDAVRNRGIARCHLSDFAGATTDFEQVHRSAPDDLELYLGLGYVYLKTGRFHDAIGLFRASASVNPRGLDAFLDAGNTFLTMALFLSETSNPLNALHSSSAKTDTFRSLLHQALHCYQRAVRLDPTSVDCRLNLAALFRALRDMPNAVRQYAMVQGLDPQNHVFHEENAIMLADAGQYDDAMKHWNDAIRLTISTNSIIEMEYTIIANTPYMERRPSKSDVVDDPDGNYLLDRLLAQKAEAVKSMLQSRWRTIESPAAATSITGLKKKLAVQLTERGKAYERLGLLDKARLEYLYASYFDPLAYAVYFQMGTLALRERRTDDAVRHFDQAIALHPKLGLAHLNLAMAHLQTKNVVAAKAALETAAELMPECGFVWANLACAHLQLDNDRRGAVDRLSSALKCMPTFAPFYVARGRVLTKLKLLHDAMVDFAAALQMGYKAPL</sequence>
<feature type="region of interest" description="Disordered" evidence="4">
    <location>
        <begin position="157"/>
        <end position="228"/>
    </location>
</feature>
<feature type="repeat" description="TPR" evidence="3">
    <location>
        <begin position="1061"/>
        <end position="1094"/>
    </location>
</feature>
<dbReference type="STRING" id="1156394.T0S088"/>
<feature type="compositionally biased region" description="Low complexity" evidence="4">
    <location>
        <begin position="295"/>
        <end position="304"/>
    </location>
</feature>
<evidence type="ECO:0000313" key="6">
    <source>
        <dbReference type="Proteomes" id="UP000030762"/>
    </source>
</evidence>
<dbReference type="RefSeq" id="XP_008607920.1">
    <property type="nucleotide sequence ID" value="XM_008609698.1"/>
</dbReference>
<feature type="repeat" description="TPR" evidence="3">
    <location>
        <begin position="737"/>
        <end position="770"/>
    </location>
</feature>
<dbReference type="PANTHER" id="PTHR44858:SF1">
    <property type="entry name" value="UDP-N-ACETYLGLUCOSAMINE--PEPTIDE N-ACETYLGLUCOSAMINYLTRANSFERASE SPINDLY-RELATED"/>
    <property type="match status" value="1"/>
</dbReference>
<feature type="compositionally biased region" description="Low complexity" evidence="4">
    <location>
        <begin position="213"/>
        <end position="228"/>
    </location>
</feature>
<dbReference type="InterPro" id="IPR050498">
    <property type="entry name" value="Ycf3"/>
</dbReference>
<feature type="repeat" description="TPR" evidence="3">
    <location>
        <begin position="447"/>
        <end position="480"/>
    </location>
</feature>
<accession>T0S088</accession>
<gene>
    <name evidence="5" type="ORF">SDRG_04047</name>
</gene>
<dbReference type="Pfam" id="PF13432">
    <property type="entry name" value="TPR_16"/>
    <property type="match status" value="4"/>
</dbReference>
<keyword evidence="2 3" id="KW-0802">TPR repeat</keyword>
<keyword evidence="1" id="KW-0677">Repeat</keyword>
<evidence type="ECO:0000256" key="4">
    <source>
        <dbReference type="SAM" id="MobiDB-lite"/>
    </source>
</evidence>
<dbReference type="InterPro" id="IPR011990">
    <property type="entry name" value="TPR-like_helical_dom_sf"/>
</dbReference>
<feature type="compositionally biased region" description="Acidic residues" evidence="4">
    <location>
        <begin position="1"/>
        <end position="13"/>
    </location>
</feature>
<evidence type="ECO:0000256" key="2">
    <source>
        <dbReference type="ARBA" id="ARBA00022803"/>
    </source>
</evidence>
<evidence type="ECO:0008006" key="7">
    <source>
        <dbReference type="Google" id="ProtNLM"/>
    </source>
</evidence>
<evidence type="ECO:0000256" key="1">
    <source>
        <dbReference type="ARBA" id="ARBA00022737"/>
    </source>
</evidence>
<dbReference type="GeneID" id="19944774"/>
<feature type="repeat" description="TPR" evidence="3">
    <location>
        <begin position="1398"/>
        <end position="1431"/>
    </location>
</feature>
<dbReference type="OMA" id="CWRAYYD"/>
<dbReference type="Proteomes" id="UP000030762">
    <property type="component" value="Unassembled WGS sequence"/>
</dbReference>
<dbReference type="VEuPathDB" id="FungiDB:SDRG_04047"/>
<organism evidence="5 6">
    <name type="scientific">Saprolegnia diclina (strain VS20)</name>
    <dbReference type="NCBI Taxonomy" id="1156394"/>
    <lineage>
        <taxon>Eukaryota</taxon>
        <taxon>Sar</taxon>
        <taxon>Stramenopiles</taxon>
        <taxon>Oomycota</taxon>
        <taxon>Saprolegniomycetes</taxon>
        <taxon>Saprolegniales</taxon>
        <taxon>Saprolegniaceae</taxon>
        <taxon>Saprolegnia</taxon>
    </lineage>
</organism>
<proteinExistence type="predicted"/>
<dbReference type="Gene3D" id="1.25.40.10">
    <property type="entry name" value="Tetratricopeptide repeat domain"/>
    <property type="match status" value="6"/>
</dbReference>
<dbReference type="SUPFAM" id="SSF48452">
    <property type="entry name" value="TPR-like"/>
    <property type="match status" value="6"/>
</dbReference>
<dbReference type="OrthoDB" id="1658288at2759"/>
<dbReference type="PANTHER" id="PTHR44858">
    <property type="entry name" value="TETRATRICOPEPTIDE REPEAT PROTEIN 6"/>
    <property type="match status" value="1"/>
</dbReference>
<feature type="region of interest" description="Disordered" evidence="4">
    <location>
        <begin position="1"/>
        <end position="23"/>
    </location>
</feature>
<dbReference type="SMART" id="SM00028">
    <property type="entry name" value="TPR"/>
    <property type="match status" value="21"/>
</dbReference>
<feature type="repeat" description="TPR" evidence="3">
    <location>
        <begin position="1129"/>
        <end position="1162"/>
    </location>
</feature>
<dbReference type="EMBL" id="JH767141">
    <property type="protein sequence ID" value="EQC38328.1"/>
    <property type="molecule type" value="Genomic_DNA"/>
</dbReference>
<feature type="compositionally biased region" description="Basic residues" evidence="4">
    <location>
        <begin position="319"/>
        <end position="330"/>
    </location>
</feature>
<reference evidence="5 6" key="1">
    <citation type="submission" date="2012-04" db="EMBL/GenBank/DDBJ databases">
        <title>The Genome Sequence of Saprolegnia declina VS20.</title>
        <authorList>
            <consortium name="The Broad Institute Genome Sequencing Platform"/>
            <person name="Russ C."/>
            <person name="Nusbaum C."/>
            <person name="Tyler B."/>
            <person name="van West P."/>
            <person name="Dieguez-Uribeondo J."/>
            <person name="de Bruijn I."/>
            <person name="Tripathy S."/>
            <person name="Jiang R."/>
            <person name="Young S.K."/>
            <person name="Zeng Q."/>
            <person name="Gargeya S."/>
            <person name="Fitzgerald M."/>
            <person name="Haas B."/>
            <person name="Abouelleil A."/>
            <person name="Alvarado L."/>
            <person name="Arachchi H.M."/>
            <person name="Berlin A."/>
            <person name="Chapman S.B."/>
            <person name="Goldberg J."/>
            <person name="Griggs A."/>
            <person name="Gujja S."/>
            <person name="Hansen M."/>
            <person name="Howarth C."/>
            <person name="Imamovic A."/>
            <person name="Larimer J."/>
            <person name="McCowen C."/>
            <person name="Montmayeur A."/>
            <person name="Murphy C."/>
            <person name="Neiman D."/>
            <person name="Pearson M."/>
            <person name="Priest M."/>
            <person name="Roberts A."/>
            <person name="Saif S."/>
            <person name="Shea T."/>
            <person name="Sisk P."/>
            <person name="Sykes S."/>
            <person name="Wortman J."/>
            <person name="Nusbaum C."/>
            <person name="Birren B."/>
        </authorList>
    </citation>
    <scope>NUCLEOTIDE SEQUENCE [LARGE SCALE GENOMIC DNA]</scope>
    <source>
        <strain evidence="5 6">VS20</strain>
    </source>
</reference>
<dbReference type="eggNOG" id="KOG4626">
    <property type="taxonomic scope" value="Eukaryota"/>
</dbReference>
<keyword evidence="6" id="KW-1185">Reference proteome</keyword>